<keyword evidence="2" id="KW-0479">Metal-binding</keyword>
<dbReference type="PANTHER" id="PTHR46481">
    <property type="entry name" value="ZINC FINGER BED DOMAIN-CONTAINING PROTEIN 4"/>
    <property type="match status" value="1"/>
</dbReference>
<keyword evidence="3" id="KW-0863">Zinc-finger</keyword>
<name>A0A8S3XHI0_PARAO</name>
<gene>
    <name evidence="7" type="ORF">PAPOLLO_LOCUS17973</name>
</gene>
<sequence>MLALQDLPFNFVEGIGFRRLIHAIQPKYNLRGHQSYTSHLCNYVYPKLKNKVKNLIEDVQYLYFTTDIWTEPGAGVSLLSFTIHGINNDFQRVSLFLKCVPLEERHTGDVIAQKLDEIREEWEIPRQKIHIMVRDGGSNMKRAARVSQINDIDCNIHQLQLCIRAALAIDEHISSFLAKCKQIATHFNHSIIDKSEELKGFQERLGLPLLSVIQECPTRWNSMFNMIQRLIEIKDAIVLYTSQHTNLPQFTPNDWLQLESCATILKPLEEATNTMCSSAACISSVIPLIHVLTCTLQNLFRQNINTTDQTCGNIIQKLIEEITNRFGELHNNKIYTIATYLDPKYKTKFFNEITKESIESELISLCQDQEGHGAQAQPQIQSFEHDVIQHNQHFHHTDTESLQSTSSGANFSTGRFLQSMLSEMLASAPNSDDEESPIAPFDRFLFLKSLIINYIKEKRIGLQEDSLLWWKMNSKYFELYGDVRQYLSAPPSRVPSERLFSGTGLVYDELRNRLFGETASKLIFVKFNLPIVNFDY</sequence>
<dbReference type="Pfam" id="PF05699">
    <property type="entry name" value="Dimer_Tnp_hAT"/>
    <property type="match status" value="1"/>
</dbReference>
<keyword evidence="8" id="KW-1185">Reference proteome</keyword>
<evidence type="ECO:0000256" key="3">
    <source>
        <dbReference type="ARBA" id="ARBA00022771"/>
    </source>
</evidence>
<dbReference type="InterPro" id="IPR052035">
    <property type="entry name" value="ZnF_BED_domain_contain"/>
</dbReference>
<keyword evidence="5" id="KW-0539">Nucleus</keyword>
<reference evidence="7" key="1">
    <citation type="submission" date="2021-04" db="EMBL/GenBank/DDBJ databases">
        <authorList>
            <person name="Tunstrom K."/>
        </authorList>
    </citation>
    <scope>NUCLEOTIDE SEQUENCE</scope>
</reference>
<protein>
    <submittedName>
        <fullName evidence="7">(apollo) hypothetical protein</fullName>
    </submittedName>
</protein>
<comment type="subcellular location">
    <subcellularLocation>
        <location evidence="1">Nucleus</location>
    </subcellularLocation>
</comment>
<evidence type="ECO:0000313" key="7">
    <source>
        <dbReference type="EMBL" id="CAG5023479.1"/>
    </source>
</evidence>
<evidence type="ECO:0000256" key="1">
    <source>
        <dbReference type="ARBA" id="ARBA00004123"/>
    </source>
</evidence>
<feature type="domain" description="HAT C-terminal dimerisation" evidence="6">
    <location>
        <begin position="453"/>
        <end position="529"/>
    </location>
</feature>
<dbReference type="GO" id="GO:0008270">
    <property type="term" value="F:zinc ion binding"/>
    <property type="evidence" value="ECO:0007669"/>
    <property type="project" value="UniProtKB-KW"/>
</dbReference>
<evidence type="ECO:0000259" key="6">
    <source>
        <dbReference type="Pfam" id="PF05699"/>
    </source>
</evidence>
<dbReference type="EMBL" id="CAJQZP010001153">
    <property type="protein sequence ID" value="CAG5023479.1"/>
    <property type="molecule type" value="Genomic_DNA"/>
</dbReference>
<comment type="caution">
    <text evidence="7">The sequence shown here is derived from an EMBL/GenBank/DDBJ whole genome shotgun (WGS) entry which is preliminary data.</text>
</comment>
<dbReference type="InterPro" id="IPR008906">
    <property type="entry name" value="HATC_C_dom"/>
</dbReference>
<dbReference type="OrthoDB" id="7699631at2759"/>
<dbReference type="Proteomes" id="UP000691718">
    <property type="component" value="Unassembled WGS sequence"/>
</dbReference>
<evidence type="ECO:0000313" key="8">
    <source>
        <dbReference type="Proteomes" id="UP000691718"/>
    </source>
</evidence>
<dbReference type="PANTHER" id="PTHR46481:SF10">
    <property type="entry name" value="ZINC FINGER BED DOMAIN-CONTAINING PROTEIN 39"/>
    <property type="match status" value="1"/>
</dbReference>
<dbReference type="GO" id="GO:0005634">
    <property type="term" value="C:nucleus"/>
    <property type="evidence" value="ECO:0007669"/>
    <property type="project" value="UniProtKB-SubCell"/>
</dbReference>
<evidence type="ECO:0000256" key="2">
    <source>
        <dbReference type="ARBA" id="ARBA00022723"/>
    </source>
</evidence>
<dbReference type="GO" id="GO:0046983">
    <property type="term" value="F:protein dimerization activity"/>
    <property type="evidence" value="ECO:0007669"/>
    <property type="project" value="InterPro"/>
</dbReference>
<accession>A0A8S3XHI0</accession>
<evidence type="ECO:0000256" key="5">
    <source>
        <dbReference type="ARBA" id="ARBA00023242"/>
    </source>
</evidence>
<organism evidence="7 8">
    <name type="scientific">Parnassius apollo</name>
    <name type="common">Apollo butterfly</name>
    <name type="synonym">Papilio apollo</name>
    <dbReference type="NCBI Taxonomy" id="110799"/>
    <lineage>
        <taxon>Eukaryota</taxon>
        <taxon>Metazoa</taxon>
        <taxon>Ecdysozoa</taxon>
        <taxon>Arthropoda</taxon>
        <taxon>Hexapoda</taxon>
        <taxon>Insecta</taxon>
        <taxon>Pterygota</taxon>
        <taxon>Neoptera</taxon>
        <taxon>Endopterygota</taxon>
        <taxon>Lepidoptera</taxon>
        <taxon>Glossata</taxon>
        <taxon>Ditrysia</taxon>
        <taxon>Papilionoidea</taxon>
        <taxon>Papilionidae</taxon>
        <taxon>Parnassiinae</taxon>
        <taxon>Parnassini</taxon>
        <taxon>Parnassius</taxon>
        <taxon>Parnassius</taxon>
    </lineage>
</organism>
<proteinExistence type="predicted"/>
<dbReference type="AlphaFoldDB" id="A0A8S3XHI0"/>
<evidence type="ECO:0000256" key="4">
    <source>
        <dbReference type="ARBA" id="ARBA00022833"/>
    </source>
</evidence>
<keyword evidence="4" id="KW-0862">Zinc</keyword>